<gene>
    <name evidence="21" type="ORF">HY076_00570</name>
</gene>
<dbReference type="GO" id="GO:0004826">
    <property type="term" value="F:phenylalanine-tRNA ligase activity"/>
    <property type="evidence" value="ECO:0007669"/>
    <property type="project" value="UniProtKB-EC"/>
</dbReference>
<dbReference type="PROSITE" id="PS51483">
    <property type="entry name" value="B5"/>
    <property type="match status" value="1"/>
</dbReference>
<keyword evidence="13" id="KW-0460">Magnesium</keyword>
<comment type="similarity">
    <text evidence="3">Belongs to the phenylalanyl-tRNA synthetase beta subunit family. Type 1 subfamily.</text>
</comment>
<keyword evidence="15" id="KW-0648">Protein biosynthesis</keyword>
<evidence type="ECO:0000256" key="18">
    <source>
        <dbReference type="ARBA" id="ARBA00049255"/>
    </source>
</evidence>
<evidence type="ECO:0000256" key="7">
    <source>
        <dbReference type="ARBA" id="ARBA00022490"/>
    </source>
</evidence>
<feature type="domain" description="B5" evidence="20">
    <location>
        <begin position="107"/>
        <end position="183"/>
    </location>
</feature>
<dbReference type="InterPro" id="IPR005146">
    <property type="entry name" value="B3/B4_tRNA-bd"/>
</dbReference>
<dbReference type="GO" id="GO:0000049">
    <property type="term" value="F:tRNA binding"/>
    <property type="evidence" value="ECO:0007669"/>
    <property type="project" value="UniProtKB-KW"/>
</dbReference>
<evidence type="ECO:0000256" key="10">
    <source>
        <dbReference type="ARBA" id="ARBA00022723"/>
    </source>
</evidence>
<dbReference type="Proteomes" id="UP000807850">
    <property type="component" value="Unassembled WGS sequence"/>
</dbReference>
<dbReference type="PROSITE" id="PS51447">
    <property type="entry name" value="FDX_ACB"/>
    <property type="match status" value="1"/>
</dbReference>
<dbReference type="PANTHER" id="PTHR10947">
    <property type="entry name" value="PHENYLALANYL-TRNA SYNTHETASE BETA CHAIN AND LEUCINE-RICH REPEAT-CONTAINING PROTEIN 47"/>
    <property type="match status" value="1"/>
</dbReference>
<dbReference type="InterPro" id="IPR041616">
    <property type="entry name" value="PheRS_beta_core"/>
</dbReference>
<proteinExistence type="inferred from homology"/>
<dbReference type="Gene3D" id="3.30.930.10">
    <property type="entry name" value="Bira Bifunctional Protein, Domain 2"/>
    <property type="match status" value="1"/>
</dbReference>
<dbReference type="Gene3D" id="3.50.40.10">
    <property type="entry name" value="Phenylalanyl-trna Synthetase, Chain B, domain 3"/>
    <property type="match status" value="1"/>
</dbReference>
<dbReference type="SUPFAM" id="SSF55681">
    <property type="entry name" value="Class II aaRS and biotin synthetases"/>
    <property type="match status" value="1"/>
</dbReference>
<feature type="domain" description="FDX-ACB" evidence="19">
    <location>
        <begin position="413"/>
        <end position="506"/>
    </location>
</feature>
<dbReference type="InterPro" id="IPR045864">
    <property type="entry name" value="aa-tRNA-synth_II/BPL/LPL"/>
</dbReference>
<comment type="catalytic activity">
    <reaction evidence="18">
        <text>tRNA(Phe) + L-phenylalanine + ATP = L-phenylalanyl-tRNA(Phe) + AMP + diphosphate + H(+)</text>
        <dbReference type="Rhea" id="RHEA:19413"/>
        <dbReference type="Rhea" id="RHEA-COMP:9668"/>
        <dbReference type="Rhea" id="RHEA-COMP:9699"/>
        <dbReference type="ChEBI" id="CHEBI:15378"/>
        <dbReference type="ChEBI" id="CHEBI:30616"/>
        <dbReference type="ChEBI" id="CHEBI:33019"/>
        <dbReference type="ChEBI" id="CHEBI:58095"/>
        <dbReference type="ChEBI" id="CHEBI:78442"/>
        <dbReference type="ChEBI" id="CHEBI:78531"/>
        <dbReference type="ChEBI" id="CHEBI:456215"/>
        <dbReference type="EC" id="6.1.1.20"/>
    </reaction>
</comment>
<dbReference type="SMART" id="SM00896">
    <property type="entry name" value="FDX-ACB"/>
    <property type="match status" value="1"/>
</dbReference>
<evidence type="ECO:0000256" key="6">
    <source>
        <dbReference type="ARBA" id="ARBA00017032"/>
    </source>
</evidence>
<sequence length="508" mass="54823">EYALAADDLVIADQSGPVAIAGVMGGAASEVTATTTELLLEVAWFDPRRVRRGSRALELSTEASKRYERGVDPEIGPAAAARFLALLKEIMPGAAVGASRERRANMPAPRTIALRASRITRLVGHAFSAREAAGHLAAFEFPTRKSGGDALHVTVPSWRPDVGIEDDLVEEVARAWGYDRIPEAPLETRGVHAERTVRERRNERARAAMLARGFSEAWTSSLVSRDEAVATAALLDGAPPRLLALANPMNPGGAVLRPNPIAGLLRAVAHNLRQGMETVRLFEIGAGYVARDGALPDEPALLAAVAVGPRFAHAHDAAQQAMDFADAKGVWEAWLDEMRVDTPSWRTYSAAGWKPGASAEVAIGTSRIGWAGTLGRQLLRAWDIEVPEVHLFVVRLDAMPPIEAARSGVNLPGRFPPVRRDLAFFVPEAVTHEQLASALRGAAGERLVSLELFDVYAGHGTPEHMKGLAYALRFQHPERTLTEAEIQTIQDRMTAAAAKTLGARLRER</sequence>
<dbReference type="GO" id="GO:0000287">
    <property type="term" value="F:magnesium ion binding"/>
    <property type="evidence" value="ECO:0007669"/>
    <property type="project" value="InterPro"/>
</dbReference>
<evidence type="ECO:0000256" key="9">
    <source>
        <dbReference type="ARBA" id="ARBA00022598"/>
    </source>
</evidence>
<protein>
    <recommendedName>
        <fullName evidence="6">Phenylalanine--tRNA ligase beta subunit</fullName>
        <ecNumber evidence="5">6.1.1.20</ecNumber>
    </recommendedName>
    <alternativeName>
        <fullName evidence="17">Phenylalanyl-tRNA synthetase beta subunit</fullName>
    </alternativeName>
</protein>
<dbReference type="SUPFAM" id="SSF46955">
    <property type="entry name" value="Putative DNA-binding domain"/>
    <property type="match status" value="1"/>
</dbReference>
<evidence type="ECO:0000313" key="22">
    <source>
        <dbReference type="Proteomes" id="UP000807850"/>
    </source>
</evidence>
<dbReference type="Pfam" id="PF03483">
    <property type="entry name" value="B3_4"/>
    <property type="match status" value="1"/>
</dbReference>
<evidence type="ECO:0000256" key="3">
    <source>
        <dbReference type="ARBA" id="ARBA00008653"/>
    </source>
</evidence>
<dbReference type="InterPro" id="IPR020825">
    <property type="entry name" value="Phe-tRNA_synthase-like_B3/B4"/>
</dbReference>
<dbReference type="SMART" id="SM00873">
    <property type="entry name" value="B3_4"/>
    <property type="match status" value="1"/>
</dbReference>
<organism evidence="21 22">
    <name type="scientific">Eiseniibacteriota bacterium</name>
    <dbReference type="NCBI Taxonomy" id="2212470"/>
    <lineage>
        <taxon>Bacteria</taxon>
        <taxon>Candidatus Eiseniibacteriota</taxon>
    </lineage>
</organism>
<dbReference type="EMBL" id="JACQAY010000021">
    <property type="protein sequence ID" value="MBI3538753.1"/>
    <property type="molecule type" value="Genomic_DNA"/>
</dbReference>
<dbReference type="SUPFAM" id="SSF56037">
    <property type="entry name" value="PheT/TilS domain"/>
    <property type="match status" value="1"/>
</dbReference>
<evidence type="ECO:0000256" key="11">
    <source>
        <dbReference type="ARBA" id="ARBA00022741"/>
    </source>
</evidence>
<evidence type="ECO:0000256" key="17">
    <source>
        <dbReference type="ARBA" id="ARBA00033189"/>
    </source>
</evidence>
<dbReference type="Pfam" id="PF17759">
    <property type="entry name" value="tRNA_synthFbeta"/>
    <property type="match status" value="1"/>
</dbReference>
<evidence type="ECO:0000313" key="21">
    <source>
        <dbReference type="EMBL" id="MBI3538753.1"/>
    </source>
</evidence>
<comment type="cofactor">
    <cofactor evidence="1">
        <name>Mg(2+)</name>
        <dbReference type="ChEBI" id="CHEBI:18420"/>
    </cofactor>
</comment>
<keyword evidence="14" id="KW-0694">RNA-binding</keyword>
<dbReference type="InterPro" id="IPR005121">
    <property type="entry name" value="Fdx_antiC-bd"/>
</dbReference>
<evidence type="ECO:0000256" key="2">
    <source>
        <dbReference type="ARBA" id="ARBA00004496"/>
    </source>
</evidence>
<dbReference type="SMART" id="SM00874">
    <property type="entry name" value="B5"/>
    <property type="match status" value="1"/>
</dbReference>
<keyword evidence="9 21" id="KW-0436">Ligase</keyword>
<evidence type="ECO:0000259" key="20">
    <source>
        <dbReference type="PROSITE" id="PS51483"/>
    </source>
</evidence>
<dbReference type="FunFam" id="3.30.70.380:FF:000001">
    <property type="entry name" value="Phenylalanine--tRNA ligase beta subunit"/>
    <property type="match status" value="1"/>
</dbReference>
<dbReference type="AlphaFoldDB" id="A0A9D6L4L8"/>
<evidence type="ECO:0000256" key="8">
    <source>
        <dbReference type="ARBA" id="ARBA00022555"/>
    </source>
</evidence>
<dbReference type="InterPro" id="IPR005147">
    <property type="entry name" value="tRNA_synthase_B5-dom"/>
</dbReference>
<comment type="caution">
    <text evidence="21">The sequence shown here is derived from an EMBL/GenBank/DDBJ whole genome shotgun (WGS) entry which is preliminary data.</text>
</comment>
<accession>A0A9D6L4L8</accession>
<dbReference type="Pfam" id="PF03147">
    <property type="entry name" value="FDX-ACB"/>
    <property type="match status" value="1"/>
</dbReference>
<evidence type="ECO:0000256" key="4">
    <source>
        <dbReference type="ARBA" id="ARBA00011209"/>
    </source>
</evidence>
<dbReference type="GO" id="GO:0005524">
    <property type="term" value="F:ATP binding"/>
    <property type="evidence" value="ECO:0007669"/>
    <property type="project" value="UniProtKB-KW"/>
</dbReference>
<keyword evidence="12" id="KW-0067">ATP-binding</keyword>
<evidence type="ECO:0000259" key="19">
    <source>
        <dbReference type="PROSITE" id="PS51447"/>
    </source>
</evidence>
<comment type="subcellular location">
    <subcellularLocation>
        <location evidence="2">Cytoplasm</location>
    </subcellularLocation>
</comment>
<dbReference type="SUPFAM" id="SSF54991">
    <property type="entry name" value="Anticodon-binding domain of PheRS"/>
    <property type="match status" value="1"/>
</dbReference>
<evidence type="ECO:0000256" key="14">
    <source>
        <dbReference type="ARBA" id="ARBA00022884"/>
    </source>
</evidence>
<dbReference type="GO" id="GO:0009328">
    <property type="term" value="C:phenylalanine-tRNA ligase complex"/>
    <property type="evidence" value="ECO:0007669"/>
    <property type="project" value="TreeGrafter"/>
</dbReference>
<dbReference type="Gene3D" id="3.30.70.380">
    <property type="entry name" value="Ferrodoxin-fold anticodon-binding domain"/>
    <property type="match status" value="1"/>
</dbReference>
<evidence type="ECO:0000256" key="13">
    <source>
        <dbReference type="ARBA" id="ARBA00022842"/>
    </source>
</evidence>
<keyword evidence="8" id="KW-0820">tRNA-binding</keyword>
<keyword evidence="11" id="KW-0547">Nucleotide-binding</keyword>
<evidence type="ECO:0000256" key="16">
    <source>
        <dbReference type="ARBA" id="ARBA00023146"/>
    </source>
</evidence>
<dbReference type="InterPro" id="IPR036690">
    <property type="entry name" value="Fdx_antiC-bd_sf"/>
</dbReference>
<comment type="subunit">
    <text evidence="4">Tetramer of two alpha and two beta subunits.</text>
</comment>
<dbReference type="EC" id="6.1.1.20" evidence="5"/>
<evidence type="ECO:0000256" key="15">
    <source>
        <dbReference type="ARBA" id="ARBA00022917"/>
    </source>
</evidence>
<dbReference type="InterPro" id="IPR045060">
    <property type="entry name" value="Phe-tRNA-ligase_IIc_bsu"/>
</dbReference>
<evidence type="ECO:0000256" key="5">
    <source>
        <dbReference type="ARBA" id="ARBA00012814"/>
    </source>
</evidence>
<dbReference type="PANTHER" id="PTHR10947:SF0">
    <property type="entry name" value="PHENYLALANINE--TRNA LIGASE BETA SUBUNIT"/>
    <property type="match status" value="1"/>
</dbReference>
<keyword evidence="16" id="KW-0030">Aminoacyl-tRNA synthetase</keyword>
<dbReference type="Pfam" id="PF03484">
    <property type="entry name" value="B5"/>
    <property type="match status" value="1"/>
</dbReference>
<reference evidence="21" key="1">
    <citation type="submission" date="2020-07" db="EMBL/GenBank/DDBJ databases">
        <title>Huge and variable diversity of episymbiotic CPR bacteria and DPANN archaea in groundwater ecosystems.</title>
        <authorList>
            <person name="He C.Y."/>
            <person name="Keren R."/>
            <person name="Whittaker M."/>
            <person name="Farag I.F."/>
            <person name="Doudna J."/>
            <person name="Cate J.H.D."/>
            <person name="Banfield J.F."/>
        </authorList>
    </citation>
    <scope>NUCLEOTIDE SEQUENCE</scope>
    <source>
        <strain evidence="21">NC_groundwater_928_Pr1_S-0.2um_72_17</strain>
    </source>
</reference>
<dbReference type="GO" id="GO:0006432">
    <property type="term" value="P:phenylalanyl-tRNA aminoacylation"/>
    <property type="evidence" value="ECO:0007669"/>
    <property type="project" value="InterPro"/>
</dbReference>
<name>A0A9D6L4L8_UNCEI</name>
<feature type="non-terminal residue" evidence="21">
    <location>
        <position position="1"/>
    </location>
</feature>
<dbReference type="InterPro" id="IPR009061">
    <property type="entry name" value="DNA-bd_dom_put_sf"/>
</dbReference>
<evidence type="ECO:0000256" key="12">
    <source>
        <dbReference type="ARBA" id="ARBA00022840"/>
    </source>
</evidence>
<keyword evidence="10" id="KW-0479">Metal-binding</keyword>
<dbReference type="Gene3D" id="3.30.56.10">
    <property type="match status" value="1"/>
</dbReference>
<evidence type="ECO:0000256" key="1">
    <source>
        <dbReference type="ARBA" id="ARBA00001946"/>
    </source>
</evidence>
<keyword evidence="7" id="KW-0963">Cytoplasm</keyword>